<protein>
    <submittedName>
        <fullName evidence="4">Efflux RND transporter periplasmic adaptor subunit</fullName>
    </submittedName>
</protein>
<dbReference type="PANTHER" id="PTHR30469">
    <property type="entry name" value="MULTIDRUG RESISTANCE PROTEIN MDTA"/>
    <property type="match status" value="1"/>
</dbReference>
<feature type="region of interest" description="Disordered" evidence="2">
    <location>
        <begin position="128"/>
        <end position="160"/>
    </location>
</feature>
<sequence>MRRLAAVIGFGLILASCGEDDSRTGDIEPQARGLKTCEVSESETNTVRRYPSVLQPSSITSLSFEISGKLEQVNLDVGQTVSKDEVLARIDPRSLQTQVDNARAALNQAEVKTKNAREDYERKAKLLEQGVSTKAQTDEAQTNWKSNEAQEEQARKQLENAEQDLDRADLKAPFDGIIGSVDMQSYTNVTAGSPVLTLYADDEFESAFTVSFDTVHQLAVGKPANVRLADDPSVVLAAHVSELGSRADTVSSFPVVVKLDETNPLLKSGMAVEIALEFTVPSGSGFTMPLTIIPMGSDLSAPKSTAEGDFGNAFVYDPETETVKSRSIRIGGLRDNQLIVIDGLEPGDLVACAGVSFLRDGMKVRLLSDAQ</sequence>
<dbReference type="InterPro" id="IPR006143">
    <property type="entry name" value="RND_pump_MFP"/>
</dbReference>
<dbReference type="AlphaFoldDB" id="A0AAE3D163"/>
<evidence type="ECO:0000256" key="2">
    <source>
        <dbReference type="SAM" id="MobiDB-lite"/>
    </source>
</evidence>
<name>A0AAE3D163_9HYPH</name>
<dbReference type="Pfam" id="PF25917">
    <property type="entry name" value="BSH_RND"/>
    <property type="match status" value="1"/>
</dbReference>
<dbReference type="Gene3D" id="2.40.30.170">
    <property type="match status" value="1"/>
</dbReference>
<accession>A0AAE3D163</accession>
<dbReference type="SUPFAM" id="SSF111369">
    <property type="entry name" value="HlyD-like secretion proteins"/>
    <property type="match status" value="1"/>
</dbReference>
<dbReference type="NCBIfam" id="TIGR01730">
    <property type="entry name" value="RND_mfp"/>
    <property type="match status" value="1"/>
</dbReference>
<dbReference type="EMBL" id="JAICBX010000002">
    <property type="protein sequence ID" value="MBW8638529.1"/>
    <property type="molecule type" value="Genomic_DNA"/>
</dbReference>
<dbReference type="InterPro" id="IPR058625">
    <property type="entry name" value="MdtA-like_BSH"/>
</dbReference>
<feature type="domain" description="Multidrug resistance protein MdtA-like barrel-sandwich hybrid" evidence="3">
    <location>
        <begin position="65"/>
        <end position="193"/>
    </location>
</feature>
<dbReference type="Gene3D" id="2.40.50.100">
    <property type="match status" value="1"/>
</dbReference>
<feature type="compositionally biased region" description="Polar residues" evidence="2">
    <location>
        <begin position="130"/>
        <end position="147"/>
    </location>
</feature>
<proteinExistence type="inferred from homology"/>
<dbReference type="GO" id="GO:1990281">
    <property type="term" value="C:efflux pump complex"/>
    <property type="evidence" value="ECO:0007669"/>
    <property type="project" value="TreeGrafter"/>
</dbReference>
<evidence type="ECO:0000259" key="3">
    <source>
        <dbReference type="Pfam" id="PF25917"/>
    </source>
</evidence>
<evidence type="ECO:0000256" key="1">
    <source>
        <dbReference type="ARBA" id="ARBA00009477"/>
    </source>
</evidence>
<dbReference type="RefSeq" id="WP_220229142.1">
    <property type="nucleotide sequence ID" value="NZ_JAICBX010000002.1"/>
</dbReference>
<dbReference type="Proteomes" id="UP001196509">
    <property type="component" value="Unassembled WGS sequence"/>
</dbReference>
<gene>
    <name evidence="4" type="ORF">K1W69_15135</name>
</gene>
<dbReference type="PROSITE" id="PS51257">
    <property type="entry name" value="PROKAR_LIPOPROTEIN"/>
    <property type="match status" value="1"/>
</dbReference>
<dbReference type="GO" id="GO:0015562">
    <property type="term" value="F:efflux transmembrane transporter activity"/>
    <property type="evidence" value="ECO:0007669"/>
    <property type="project" value="TreeGrafter"/>
</dbReference>
<keyword evidence="5" id="KW-1185">Reference proteome</keyword>
<comment type="caution">
    <text evidence="4">The sequence shown here is derived from an EMBL/GenBank/DDBJ whole genome shotgun (WGS) entry which is preliminary data.</text>
</comment>
<comment type="similarity">
    <text evidence="1">Belongs to the membrane fusion protein (MFP) (TC 8.A.1) family.</text>
</comment>
<reference evidence="4" key="1">
    <citation type="submission" date="2021-08" db="EMBL/GenBank/DDBJ databases">
        <title>Hoeflea bacterium WL0058 sp. nov., isolated from the sediment.</title>
        <authorList>
            <person name="Wang L."/>
            <person name="Zhang D."/>
        </authorList>
    </citation>
    <scope>NUCLEOTIDE SEQUENCE</scope>
    <source>
        <strain evidence="4">WL0058</strain>
    </source>
</reference>
<evidence type="ECO:0000313" key="5">
    <source>
        <dbReference type="Proteomes" id="UP001196509"/>
    </source>
</evidence>
<dbReference type="Gene3D" id="1.10.287.470">
    <property type="entry name" value="Helix hairpin bin"/>
    <property type="match status" value="1"/>
</dbReference>
<dbReference type="Gene3D" id="2.40.420.20">
    <property type="match status" value="1"/>
</dbReference>
<evidence type="ECO:0000313" key="4">
    <source>
        <dbReference type="EMBL" id="MBW8638529.1"/>
    </source>
</evidence>
<organism evidence="4 5">
    <name type="scientific">Flavimaribacter sediminis</name>
    <dbReference type="NCBI Taxonomy" id="2865987"/>
    <lineage>
        <taxon>Bacteria</taxon>
        <taxon>Pseudomonadati</taxon>
        <taxon>Pseudomonadota</taxon>
        <taxon>Alphaproteobacteria</taxon>
        <taxon>Hyphomicrobiales</taxon>
        <taxon>Rhizobiaceae</taxon>
        <taxon>Flavimaribacter</taxon>
    </lineage>
</organism>